<keyword evidence="6" id="KW-0249">Electron transport</keyword>
<dbReference type="RefSeq" id="WP_305909888.1">
    <property type="nucleotide sequence ID" value="NZ_CP157743.1"/>
</dbReference>
<feature type="chain" id="PRO_5043414449" evidence="11">
    <location>
        <begin position="24"/>
        <end position="232"/>
    </location>
</feature>
<dbReference type="GO" id="GO:0009055">
    <property type="term" value="F:electron transfer activity"/>
    <property type="evidence" value="ECO:0007669"/>
    <property type="project" value="InterPro"/>
</dbReference>
<dbReference type="PANTHER" id="PTHR33751:SF9">
    <property type="entry name" value="CYTOCHROME C4"/>
    <property type="match status" value="1"/>
</dbReference>
<reference evidence="13 14" key="1">
    <citation type="journal article" date="2024" name="Microbiology">
        <title>Methylomarinum rosea sp. nov., a novel halophilic methanotrophic bacterium from the hypersaline Lake Elton.</title>
        <authorList>
            <person name="Suleimanov R.Z."/>
            <person name="Oshkin I.Y."/>
            <person name="Danilova O.V."/>
            <person name="Suzina N.E."/>
            <person name="Dedysh S.N."/>
        </authorList>
    </citation>
    <scope>NUCLEOTIDE SEQUENCE [LARGE SCALE GENOMIC DNA]</scope>
    <source>
        <strain evidence="13 14">Ch1-1</strain>
    </source>
</reference>
<feature type="domain" description="Cytochrome c" evidence="12">
    <location>
        <begin position="25"/>
        <end position="103"/>
    </location>
</feature>
<dbReference type="Proteomes" id="UP001225378">
    <property type="component" value="Chromosome"/>
</dbReference>
<feature type="domain" description="Cytochrome c" evidence="12">
    <location>
        <begin position="141"/>
        <end position="232"/>
    </location>
</feature>
<evidence type="ECO:0000256" key="1">
    <source>
        <dbReference type="ARBA" id="ARBA00004418"/>
    </source>
</evidence>
<gene>
    <name evidence="13" type="ORF">Q9L42_003110</name>
</gene>
<evidence type="ECO:0000313" key="13">
    <source>
        <dbReference type="EMBL" id="XBS21124.1"/>
    </source>
</evidence>
<dbReference type="GO" id="GO:0005506">
    <property type="term" value="F:iron ion binding"/>
    <property type="evidence" value="ECO:0007669"/>
    <property type="project" value="InterPro"/>
</dbReference>
<keyword evidence="14" id="KW-1185">Reference proteome</keyword>
<evidence type="ECO:0000256" key="10">
    <source>
        <dbReference type="SAM" id="MobiDB-lite"/>
    </source>
</evidence>
<evidence type="ECO:0000256" key="8">
    <source>
        <dbReference type="PIRSR" id="PIRSR000005-1"/>
    </source>
</evidence>
<dbReference type="PANTHER" id="PTHR33751">
    <property type="entry name" value="CBB3-TYPE CYTOCHROME C OXIDASE SUBUNIT FIXP"/>
    <property type="match status" value="1"/>
</dbReference>
<keyword evidence="2" id="KW-0813">Transport</keyword>
<feature type="binding site" description="covalent" evidence="8">
    <location>
        <position position="165"/>
    </location>
    <ligand>
        <name>heme c</name>
        <dbReference type="ChEBI" id="CHEBI:61717"/>
        <label>2</label>
    </ligand>
</feature>
<evidence type="ECO:0000259" key="12">
    <source>
        <dbReference type="PROSITE" id="PS51007"/>
    </source>
</evidence>
<feature type="binding site" description="axial binding residue" evidence="9">
    <location>
        <position position="41"/>
    </location>
    <ligand>
        <name>heme c</name>
        <dbReference type="ChEBI" id="CHEBI:61717"/>
        <label>1</label>
    </ligand>
    <ligandPart>
        <name>Fe</name>
        <dbReference type="ChEBI" id="CHEBI:18248"/>
    </ligandPart>
</feature>
<protein>
    <submittedName>
        <fullName evidence="13">C-type cytochrome</fullName>
    </submittedName>
</protein>
<name>A0AAU7NVV4_9GAMM</name>
<feature type="binding site" description="axial binding residue" evidence="9">
    <location>
        <position position="166"/>
    </location>
    <ligand>
        <name>heme c</name>
        <dbReference type="ChEBI" id="CHEBI:61717"/>
        <label>2</label>
    </ligand>
    <ligandPart>
        <name>Fe</name>
        <dbReference type="ChEBI" id="CHEBI:18248"/>
    </ligandPart>
</feature>
<dbReference type="EMBL" id="CP157743">
    <property type="protein sequence ID" value="XBS21124.1"/>
    <property type="molecule type" value="Genomic_DNA"/>
</dbReference>
<keyword evidence="3 8" id="KW-0349">Heme</keyword>
<dbReference type="KEGG" id="mech:Q9L42_003110"/>
<evidence type="ECO:0000256" key="2">
    <source>
        <dbReference type="ARBA" id="ARBA00022448"/>
    </source>
</evidence>
<dbReference type="Pfam" id="PF00034">
    <property type="entry name" value="Cytochrom_C"/>
    <property type="match status" value="2"/>
</dbReference>
<dbReference type="SUPFAM" id="SSF46626">
    <property type="entry name" value="Cytochrome c"/>
    <property type="match status" value="2"/>
</dbReference>
<comment type="subcellular location">
    <subcellularLocation>
        <location evidence="1">Periplasm</location>
    </subcellularLocation>
</comment>
<evidence type="ECO:0000256" key="7">
    <source>
        <dbReference type="ARBA" id="ARBA00023004"/>
    </source>
</evidence>
<feature type="signal peptide" evidence="11">
    <location>
        <begin position="1"/>
        <end position="23"/>
    </location>
</feature>
<feature type="compositionally biased region" description="Acidic residues" evidence="10">
    <location>
        <begin position="113"/>
        <end position="125"/>
    </location>
</feature>
<evidence type="ECO:0000256" key="4">
    <source>
        <dbReference type="ARBA" id="ARBA00022723"/>
    </source>
</evidence>
<dbReference type="Gene3D" id="1.10.760.10">
    <property type="entry name" value="Cytochrome c-like domain"/>
    <property type="match status" value="2"/>
</dbReference>
<feature type="binding site" description="covalent" evidence="8">
    <location>
        <position position="162"/>
    </location>
    <ligand>
        <name>heme c</name>
        <dbReference type="ChEBI" id="CHEBI:61717"/>
        <label>2</label>
    </ligand>
</feature>
<keyword evidence="7 9" id="KW-0408">Iron</keyword>
<dbReference type="InterPro" id="IPR024167">
    <property type="entry name" value="Cytochrome_c4-like"/>
</dbReference>
<proteinExistence type="predicted"/>
<evidence type="ECO:0000313" key="14">
    <source>
        <dbReference type="Proteomes" id="UP001225378"/>
    </source>
</evidence>
<evidence type="ECO:0000256" key="3">
    <source>
        <dbReference type="ARBA" id="ARBA00022617"/>
    </source>
</evidence>
<feature type="binding site" description="axial binding residue" evidence="9">
    <location>
        <position position="80"/>
    </location>
    <ligand>
        <name>heme c</name>
        <dbReference type="ChEBI" id="CHEBI:61717"/>
        <label>1</label>
    </ligand>
    <ligandPart>
        <name>Fe</name>
        <dbReference type="ChEBI" id="CHEBI:18248"/>
    </ligandPart>
</feature>
<dbReference type="PIRSF" id="PIRSF000005">
    <property type="entry name" value="Cytochrome_c4"/>
    <property type="match status" value="1"/>
</dbReference>
<evidence type="ECO:0000256" key="9">
    <source>
        <dbReference type="PIRSR" id="PIRSR000005-2"/>
    </source>
</evidence>
<sequence>MIKKLLTVSISLALTGISAVVHAEGNAQEGKTQAASCAGCHGEDGNSMAPTFPKLAGQHESYLIKQLLAFKAGARNAPMMAPLAMGLNEKAIENIAAYYSEQSISANQPPVLETDDDEDENELDQAEQEAAAEKRQSELDELMALGSDLYRNGDLEREVSACIACHGPYGEGNKPAVFPALRSQHADYLIKSLSDYKKGERQNNPDNMMHMIAKKMTDKQIKAVSYHISMMK</sequence>
<keyword evidence="5" id="KW-0574">Periplasm</keyword>
<dbReference type="InterPro" id="IPR036909">
    <property type="entry name" value="Cyt_c-like_dom_sf"/>
</dbReference>
<feature type="binding site" description="covalent" evidence="8">
    <location>
        <position position="37"/>
    </location>
    <ligand>
        <name>heme c</name>
        <dbReference type="ChEBI" id="CHEBI:61717"/>
        <label>1</label>
    </ligand>
</feature>
<feature type="region of interest" description="Disordered" evidence="10">
    <location>
        <begin position="106"/>
        <end position="125"/>
    </location>
</feature>
<dbReference type="InterPro" id="IPR050597">
    <property type="entry name" value="Cytochrome_c_Oxidase_Subunit"/>
</dbReference>
<feature type="binding site" description="covalent" evidence="8">
    <location>
        <position position="40"/>
    </location>
    <ligand>
        <name>heme c</name>
        <dbReference type="ChEBI" id="CHEBI:61717"/>
        <label>1</label>
    </ligand>
</feature>
<keyword evidence="11" id="KW-0732">Signal</keyword>
<dbReference type="GO" id="GO:0042597">
    <property type="term" value="C:periplasmic space"/>
    <property type="evidence" value="ECO:0007669"/>
    <property type="project" value="UniProtKB-SubCell"/>
</dbReference>
<comment type="PTM">
    <text evidence="8">Binds 2 heme c groups covalently per subunit.</text>
</comment>
<evidence type="ECO:0000256" key="5">
    <source>
        <dbReference type="ARBA" id="ARBA00022764"/>
    </source>
</evidence>
<dbReference type="AlphaFoldDB" id="A0AAU7NVV4"/>
<organism evidence="13 14">
    <name type="scientific">Methylomarinum roseum</name>
    <dbReference type="NCBI Taxonomy" id="3067653"/>
    <lineage>
        <taxon>Bacteria</taxon>
        <taxon>Pseudomonadati</taxon>
        <taxon>Pseudomonadota</taxon>
        <taxon>Gammaproteobacteria</taxon>
        <taxon>Methylococcales</taxon>
        <taxon>Methylococcaceae</taxon>
        <taxon>Methylomarinum</taxon>
    </lineage>
</organism>
<keyword evidence="4 9" id="KW-0479">Metal-binding</keyword>
<accession>A0AAU7NVV4</accession>
<dbReference type="GO" id="GO:0020037">
    <property type="term" value="F:heme binding"/>
    <property type="evidence" value="ECO:0007669"/>
    <property type="project" value="InterPro"/>
</dbReference>
<evidence type="ECO:0000256" key="6">
    <source>
        <dbReference type="ARBA" id="ARBA00022982"/>
    </source>
</evidence>
<feature type="binding site" description="axial binding residue" evidence="9">
    <location>
        <position position="209"/>
    </location>
    <ligand>
        <name>heme c</name>
        <dbReference type="ChEBI" id="CHEBI:61717"/>
        <label>2</label>
    </ligand>
    <ligandPart>
        <name>Fe</name>
        <dbReference type="ChEBI" id="CHEBI:18248"/>
    </ligandPart>
</feature>
<evidence type="ECO:0000256" key="11">
    <source>
        <dbReference type="SAM" id="SignalP"/>
    </source>
</evidence>
<dbReference type="InterPro" id="IPR009056">
    <property type="entry name" value="Cyt_c-like_dom"/>
</dbReference>
<dbReference type="PROSITE" id="PS51007">
    <property type="entry name" value="CYTC"/>
    <property type="match status" value="2"/>
</dbReference>